<evidence type="ECO:0000313" key="3">
    <source>
        <dbReference type="Proteomes" id="UP000233769"/>
    </source>
</evidence>
<feature type="region of interest" description="Disordered" evidence="1">
    <location>
        <begin position="48"/>
        <end position="71"/>
    </location>
</feature>
<name>A0A2N9AMX7_METEX</name>
<reference evidence="3" key="1">
    <citation type="submission" date="2017-10" db="EMBL/GenBank/DDBJ databases">
        <authorList>
            <person name="Regsiter A."/>
            <person name="William W."/>
        </authorList>
    </citation>
    <scope>NUCLEOTIDE SEQUENCE [LARGE SCALE GENOMIC DNA]</scope>
</reference>
<accession>A0A2N9AMX7</accession>
<sequence>MIQRHPDLGLDGAHRYAEADGDGTMAQAFQTTEPKRFRAPRRHLSQGASEALAFDSRQRSVGGTRGVIGDD</sequence>
<dbReference type="EMBL" id="LT962688">
    <property type="protein sequence ID" value="SOR28669.1"/>
    <property type="molecule type" value="Genomic_DNA"/>
</dbReference>
<proteinExistence type="predicted"/>
<dbReference type="Proteomes" id="UP000233769">
    <property type="component" value="Chromosome tk0001"/>
</dbReference>
<organism evidence="2 3">
    <name type="scientific">Methylorubrum extorquens</name>
    <name type="common">Methylobacterium dichloromethanicum</name>
    <name type="synonym">Methylobacterium extorquens</name>
    <dbReference type="NCBI Taxonomy" id="408"/>
    <lineage>
        <taxon>Bacteria</taxon>
        <taxon>Pseudomonadati</taxon>
        <taxon>Pseudomonadota</taxon>
        <taxon>Alphaproteobacteria</taxon>
        <taxon>Hyphomicrobiales</taxon>
        <taxon>Methylobacteriaceae</taxon>
        <taxon>Methylorubrum</taxon>
    </lineage>
</organism>
<dbReference type="AlphaFoldDB" id="A0A2N9AMX7"/>
<protein>
    <submittedName>
        <fullName evidence="2">Uncharacterized protein</fullName>
    </submittedName>
</protein>
<gene>
    <name evidence="2" type="ORF">TK0001_2067</name>
</gene>
<evidence type="ECO:0000313" key="2">
    <source>
        <dbReference type="EMBL" id="SOR28669.1"/>
    </source>
</evidence>
<evidence type="ECO:0000256" key="1">
    <source>
        <dbReference type="SAM" id="MobiDB-lite"/>
    </source>
</evidence>